<dbReference type="GO" id="GO:0016881">
    <property type="term" value="F:acid-amino acid ligase activity"/>
    <property type="evidence" value="ECO:0007669"/>
    <property type="project" value="UniProtKB-ARBA"/>
</dbReference>
<proteinExistence type="predicted"/>
<evidence type="ECO:0000259" key="1">
    <source>
        <dbReference type="Pfam" id="PF04183"/>
    </source>
</evidence>
<evidence type="ECO:0000259" key="2">
    <source>
        <dbReference type="Pfam" id="PF06276"/>
    </source>
</evidence>
<feature type="non-terminal residue" evidence="3">
    <location>
        <position position="1"/>
    </location>
</feature>
<name>A0A4P9XJA3_9FUNG</name>
<dbReference type="InterPro" id="IPR037455">
    <property type="entry name" value="LucA/IucC-like"/>
</dbReference>
<sequence length="280" mass="31215">IKLCLGVKTSSAMRTVSPWATYRGPGMVDLLEKLVANYTSTLVLLHETSSAVVANADFDDAKHLSCIIREEAAQKTTANEQVIVCAALVERDCNGVSFVQAAFGLDTAAKRLEFFERYARLYLEAFLTPAHKYGFAFEAHGQNTLARFDCATGQLVGFAVRDFSSTVAHAETLWETLGVKQDILPGASGNADTLHEVYDLIYHTTIQCHMHALIRALDLHYSGIGWRVVRRELRRAVPVDSGLYRFFTRPRVELKCFIAMKMQGLYRDVSSRARALCIKS</sequence>
<accession>A0A4P9XJA3</accession>
<protein>
    <recommendedName>
        <fullName evidence="5">IucC family-domain-containing protein</fullName>
    </recommendedName>
</protein>
<dbReference type="Pfam" id="PF06276">
    <property type="entry name" value="FhuF"/>
    <property type="match status" value="1"/>
</dbReference>
<dbReference type="OrthoDB" id="2117718at2759"/>
<keyword evidence="4" id="KW-1185">Reference proteome</keyword>
<dbReference type="GO" id="GO:0019290">
    <property type="term" value="P:siderophore biosynthetic process"/>
    <property type="evidence" value="ECO:0007669"/>
    <property type="project" value="InterPro"/>
</dbReference>
<dbReference type="Gene3D" id="1.10.510.40">
    <property type="match status" value="1"/>
</dbReference>
<dbReference type="Pfam" id="PF04183">
    <property type="entry name" value="IucA_IucC"/>
    <property type="match status" value="1"/>
</dbReference>
<dbReference type="PANTHER" id="PTHR34384:SF5">
    <property type="entry name" value="L-2,3-DIAMINOPROPANOATE--CITRATE LIGASE"/>
    <property type="match status" value="1"/>
</dbReference>
<evidence type="ECO:0008006" key="5">
    <source>
        <dbReference type="Google" id="ProtNLM"/>
    </source>
</evidence>
<feature type="domain" description="Aerobactin siderophore biosynthesis IucA/IucC N-terminal" evidence="1">
    <location>
        <begin position="1"/>
        <end position="89"/>
    </location>
</feature>
<gene>
    <name evidence="3" type="ORF">THASP1DRAFT_19309</name>
</gene>
<dbReference type="InterPro" id="IPR007310">
    <property type="entry name" value="Aerobactin_biosyn_IucA/IucC_N"/>
</dbReference>
<organism evidence="3 4">
    <name type="scientific">Thamnocephalis sphaerospora</name>
    <dbReference type="NCBI Taxonomy" id="78915"/>
    <lineage>
        <taxon>Eukaryota</taxon>
        <taxon>Fungi</taxon>
        <taxon>Fungi incertae sedis</taxon>
        <taxon>Zoopagomycota</taxon>
        <taxon>Zoopagomycotina</taxon>
        <taxon>Zoopagomycetes</taxon>
        <taxon>Zoopagales</taxon>
        <taxon>Sigmoideomycetaceae</taxon>
        <taxon>Thamnocephalis</taxon>
    </lineage>
</organism>
<dbReference type="AlphaFoldDB" id="A0A4P9XJA3"/>
<evidence type="ECO:0000313" key="4">
    <source>
        <dbReference type="Proteomes" id="UP000271241"/>
    </source>
</evidence>
<dbReference type="InterPro" id="IPR022770">
    <property type="entry name" value="IucA/IucC-like_C"/>
</dbReference>
<dbReference type="Proteomes" id="UP000271241">
    <property type="component" value="Unassembled WGS sequence"/>
</dbReference>
<dbReference type="EMBL" id="KZ993027">
    <property type="protein sequence ID" value="RKP05806.1"/>
    <property type="molecule type" value="Genomic_DNA"/>
</dbReference>
<reference evidence="4" key="1">
    <citation type="journal article" date="2018" name="Nat. Microbiol.">
        <title>Leveraging single-cell genomics to expand the fungal tree of life.</title>
        <authorList>
            <person name="Ahrendt S.R."/>
            <person name="Quandt C.A."/>
            <person name="Ciobanu D."/>
            <person name="Clum A."/>
            <person name="Salamov A."/>
            <person name="Andreopoulos B."/>
            <person name="Cheng J.F."/>
            <person name="Woyke T."/>
            <person name="Pelin A."/>
            <person name="Henrissat B."/>
            <person name="Reynolds N.K."/>
            <person name="Benny G.L."/>
            <person name="Smith M.E."/>
            <person name="James T.Y."/>
            <person name="Grigoriev I.V."/>
        </authorList>
    </citation>
    <scope>NUCLEOTIDE SEQUENCE [LARGE SCALE GENOMIC DNA]</scope>
    <source>
        <strain evidence="4">RSA 1356</strain>
    </source>
</reference>
<feature type="domain" description="Aerobactin siderophore biosynthesis IucA/IucC-like C-terminal" evidence="2">
    <location>
        <begin position="113"/>
        <end position="235"/>
    </location>
</feature>
<evidence type="ECO:0000313" key="3">
    <source>
        <dbReference type="EMBL" id="RKP05806.1"/>
    </source>
</evidence>
<dbReference type="PANTHER" id="PTHR34384">
    <property type="entry name" value="L-2,3-DIAMINOPROPANOATE--CITRATE LIGASE"/>
    <property type="match status" value="1"/>
</dbReference>